<accession>A0ABS0EW90</accession>
<keyword evidence="3" id="KW-0560">Oxidoreductase</keyword>
<reference evidence="7 8" key="1">
    <citation type="submission" date="2020-11" db="EMBL/GenBank/DDBJ databases">
        <title>WGS of Herminiimonas contaminans strain Marseille-Q4544 isolated from planarians Schmidtea mediterranea.</title>
        <authorList>
            <person name="Kangale L."/>
        </authorList>
    </citation>
    <scope>NUCLEOTIDE SEQUENCE [LARGE SCALE GENOMIC DNA]</scope>
    <source>
        <strain evidence="7 8">Marseille-Q4544</strain>
    </source>
</reference>
<organism evidence="7 8">
    <name type="scientific">Herminiimonas contaminans</name>
    <dbReference type="NCBI Taxonomy" id="1111140"/>
    <lineage>
        <taxon>Bacteria</taxon>
        <taxon>Pseudomonadati</taxon>
        <taxon>Pseudomonadota</taxon>
        <taxon>Betaproteobacteria</taxon>
        <taxon>Burkholderiales</taxon>
        <taxon>Oxalobacteraceae</taxon>
        <taxon>Herminiimonas</taxon>
    </lineage>
</organism>
<keyword evidence="4" id="KW-0408">Iron</keyword>
<evidence type="ECO:0000259" key="6">
    <source>
        <dbReference type="PROSITE" id="PS51296"/>
    </source>
</evidence>
<dbReference type="PANTHER" id="PTHR21266:SF60">
    <property type="entry name" value="3-KETOSTEROID-9-ALPHA-MONOOXYGENASE, OXYGENASE COMPONENT"/>
    <property type="match status" value="1"/>
</dbReference>
<keyword evidence="1" id="KW-0001">2Fe-2S</keyword>
<sequence>MTLNANTANNWSVVAASVEVAAGEIVQAFLHGQELALWRNAAGEIQVWANRCPHRGTRFTMGRIVDDQLSCGYHGWRFGSGGQCTYIPAHPKLPPPKTVCAKTFQAVERYGMIWTSLGAPEAEVPQLQALADPEQQSLFCRSFVVYQPADKVVQALQQTSAHHYESPQANVLTGRDEAGAALTLLIQPMAAGKSTVYLWASAKHAAGDAKGIRQRHNAWFKQQRQQLEAGA</sequence>
<dbReference type="Pfam" id="PF00355">
    <property type="entry name" value="Rieske"/>
    <property type="match status" value="1"/>
</dbReference>
<evidence type="ECO:0000256" key="1">
    <source>
        <dbReference type="ARBA" id="ARBA00022714"/>
    </source>
</evidence>
<dbReference type="Gene3D" id="2.102.10.10">
    <property type="entry name" value="Rieske [2Fe-2S] iron-sulphur domain"/>
    <property type="match status" value="1"/>
</dbReference>
<dbReference type="EMBL" id="JADOEL010000012">
    <property type="protein sequence ID" value="MBF8178803.1"/>
    <property type="molecule type" value="Genomic_DNA"/>
</dbReference>
<evidence type="ECO:0000313" key="8">
    <source>
        <dbReference type="Proteomes" id="UP000657372"/>
    </source>
</evidence>
<feature type="domain" description="Rieske" evidence="6">
    <location>
        <begin position="11"/>
        <end position="115"/>
    </location>
</feature>
<protein>
    <submittedName>
        <fullName evidence="7">Rieske (2Fe-2S) protein</fullName>
    </submittedName>
</protein>
<keyword evidence="2" id="KW-0479">Metal-binding</keyword>
<dbReference type="PROSITE" id="PS51296">
    <property type="entry name" value="RIESKE"/>
    <property type="match status" value="1"/>
</dbReference>
<evidence type="ECO:0000256" key="4">
    <source>
        <dbReference type="ARBA" id="ARBA00023004"/>
    </source>
</evidence>
<keyword evidence="5" id="KW-0411">Iron-sulfur</keyword>
<evidence type="ECO:0000256" key="2">
    <source>
        <dbReference type="ARBA" id="ARBA00022723"/>
    </source>
</evidence>
<dbReference type="CDD" id="cd03469">
    <property type="entry name" value="Rieske_RO_Alpha_N"/>
    <property type="match status" value="1"/>
</dbReference>
<proteinExistence type="predicted"/>
<keyword evidence="8" id="KW-1185">Reference proteome</keyword>
<dbReference type="InterPro" id="IPR050584">
    <property type="entry name" value="Cholesterol_7-desaturase"/>
</dbReference>
<dbReference type="InterPro" id="IPR017941">
    <property type="entry name" value="Rieske_2Fe-2S"/>
</dbReference>
<dbReference type="SUPFAM" id="SSF50022">
    <property type="entry name" value="ISP domain"/>
    <property type="match status" value="1"/>
</dbReference>
<dbReference type="PANTHER" id="PTHR21266">
    <property type="entry name" value="IRON-SULFUR DOMAIN CONTAINING PROTEIN"/>
    <property type="match status" value="1"/>
</dbReference>
<dbReference type="InterPro" id="IPR036922">
    <property type="entry name" value="Rieske_2Fe-2S_sf"/>
</dbReference>
<evidence type="ECO:0000256" key="5">
    <source>
        <dbReference type="ARBA" id="ARBA00023014"/>
    </source>
</evidence>
<evidence type="ECO:0000313" key="7">
    <source>
        <dbReference type="EMBL" id="MBF8178803.1"/>
    </source>
</evidence>
<comment type="caution">
    <text evidence="7">The sequence shown here is derived from an EMBL/GenBank/DDBJ whole genome shotgun (WGS) entry which is preliminary data.</text>
</comment>
<gene>
    <name evidence="7" type="ORF">IXC47_14030</name>
</gene>
<name>A0ABS0EW90_9BURK</name>
<evidence type="ECO:0000256" key="3">
    <source>
        <dbReference type="ARBA" id="ARBA00023002"/>
    </source>
</evidence>
<dbReference type="Proteomes" id="UP000657372">
    <property type="component" value="Unassembled WGS sequence"/>
</dbReference>
<dbReference type="RefSeq" id="WP_195876016.1">
    <property type="nucleotide sequence ID" value="NZ_JADOEL010000012.1"/>
</dbReference>